<organism evidence="1 2">
    <name type="scientific">Hebeloma cylindrosporum</name>
    <dbReference type="NCBI Taxonomy" id="76867"/>
    <lineage>
        <taxon>Eukaryota</taxon>
        <taxon>Fungi</taxon>
        <taxon>Dikarya</taxon>
        <taxon>Basidiomycota</taxon>
        <taxon>Agaricomycotina</taxon>
        <taxon>Agaricomycetes</taxon>
        <taxon>Agaricomycetidae</taxon>
        <taxon>Agaricales</taxon>
        <taxon>Agaricineae</taxon>
        <taxon>Hymenogastraceae</taxon>
        <taxon>Hebeloma</taxon>
    </lineage>
</organism>
<keyword evidence="2" id="KW-1185">Reference proteome</keyword>
<gene>
    <name evidence="1" type="ORF">M413DRAFT_448275</name>
</gene>
<name>A0A0C3C0F4_HEBCY</name>
<dbReference type="EMBL" id="KN831795">
    <property type="protein sequence ID" value="KIM37759.1"/>
    <property type="molecule type" value="Genomic_DNA"/>
</dbReference>
<sequence>MTSIHSERQASASSSATAVAFANTSPLGGAGVVPRTLDCIVSELAERIQKATGAFYDVHKCLTLGKKPTRQSMDLFLEAKHAFRSEFEALRNILQSISRHSHCYEASCRRAPDDRYMSANRCQVSAKALLRDLQIGNEEYEKVLVSFKDQQIPLFDLLNTKGQKIARQMAGMESGIVTRTPVFALYDALEGIQSSLNDVLSFWETHVAFLKLLVNRQSNFPLPGNETKVTVELWVMYQNAIIRSCSSISESVNALDVAPVIPIAARRTRRRGSYFPVHVGIAEANVPSIDKTRAVGVAKETGNHASLSSRLGRLLYHLF</sequence>
<protein>
    <submittedName>
        <fullName evidence="1">Uncharacterized protein</fullName>
    </submittedName>
</protein>
<reference evidence="1 2" key="1">
    <citation type="submission" date="2014-04" db="EMBL/GenBank/DDBJ databases">
        <authorList>
            <consortium name="DOE Joint Genome Institute"/>
            <person name="Kuo A."/>
            <person name="Gay G."/>
            <person name="Dore J."/>
            <person name="Kohler A."/>
            <person name="Nagy L.G."/>
            <person name="Floudas D."/>
            <person name="Copeland A."/>
            <person name="Barry K.W."/>
            <person name="Cichocki N."/>
            <person name="Veneault-Fourrey C."/>
            <person name="LaButti K."/>
            <person name="Lindquist E.A."/>
            <person name="Lipzen A."/>
            <person name="Lundell T."/>
            <person name="Morin E."/>
            <person name="Murat C."/>
            <person name="Sun H."/>
            <person name="Tunlid A."/>
            <person name="Henrissat B."/>
            <person name="Grigoriev I.V."/>
            <person name="Hibbett D.S."/>
            <person name="Martin F."/>
            <person name="Nordberg H.P."/>
            <person name="Cantor M.N."/>
            <person name="Hua S.X."/>
        </authorList>
    </citation>
    <scope>NUCLEOTIDE SEQUENCE [LARGE SCALE GENOMIC DNA]</scope>
    <source>
        <strain evidence="2">h7</strain>
    </source>
</reference>
<evidence type="ECO:0000313" key="2">
    <source>
        <dbReference type="Proteomes" id="UP000053424"/>
    </source>
</evidence>
<dbReference type="OrthoDB" id="3024029at2759"/>
<evidence type="ECO:0000313" key="1">
    <source>
        <dbReference type="EMBL" id="KIM37759.1"/>
    </source>
</evidence>
<proteinExistence type="predicted"/>
<dbReference type="HOGENOM" id="CLU_871707_0_0_1"/>
<accession>A0A0C3C0F4</accession>
<dbReference type="AlphaFoldDB" id="A0A0C3C0F4"/>
<dbReference type="Proteomes" id="UP000053424">
    <property type="component" value="Unassembled WGS sequence"/>
</dbReference>
<reference evidence="2" key="2">
    <citation type="submission" date="2015-01" db="EMBL/GenBank/DDBJ databases">
        <title>Evolutionary Origins and Diversification of the Mycorrhizal Mutualists.</title>
        <authorList>
            <consortium name="DOE Joint Genome Institute"/>
            <consortium name="Mycorrhizal Genomics Consortium"/>
            <person name="Kohler A."/>
            <person name="Kuo A."/>
            <person name="Nagy L.G."/>
            <person name="Floudas D."/>
            <person name="Copeland A."/>
            <person name="Barry K.W."/>
            <person name="Cichocki N."/>
            <person name="Veneault-Fourrey C."/>
            <person name="LaButti K."/>
            <person name="Lindquist E.A."/>
            <person name="Lipzen A."/>
            <person name="Lundell T."/>
            <person name="Morin E."/>
            <person name="Murat C."/>
            <person name="Riley R."/>
            <person name="Ohm R."/>
            <person name="Sun H."/>
            <person name="Tunlid A."/>
            <person name="Henrissat B."/>
            <person name="Grigoriev I.V."/>
            <person name="Hibbett D.S."/>
            <person name="Martin F."/>
        </authorList>
    </citation>
    <scope>NUCLEOTIDE SEQUENCE [LARGE SCALE GENOMIC DNA]</scope>
    <source>
        <strain evidence="2">h7</strain>
    </source>
</reference>